<reference evidence="1 2" key="1">
    <citation type="submission" date="2019-06" db="EMBL/GenBank/DDBJ databases">
        <title>Draft genomes of female and male turbot (Scophthalmus maximus).</title>
        <authorList>
            <person name="Xu H."/>
            <person name="Xu X.-W."/>
            <person name="Shao C."/>
            <person name="Chen S."/>
        </authorList>
    </citation>
    <scope>NUCLEOTIDE SEQUENCE [LARGE SCALE GENOMIC DNA]</scope>
    <source>
        <strain evidence="1">Ysfricsl-2016a</strain>
        <tissue evidence="1">Blood</tissue>
    </source>
</reference>
<evidence type="ECO:0000313" key="2">
    <source>
        <dbReference type="Proteomes" id="UP000438429"/>
    </source>
</evidence>
<dbReference type="Proteomes" id="UP000438429">
    <property type="component" value="Unassembled WGS sequence"/>
</dbReference>
<protein>
    <submittedName>
        <fullName evidence="1">Uncharacterized protein</fullName>
    </submittedName>
</protein>
<organism evidence="1 2">
    <name type="scientific">Scophthalmus maximus</name>
    <name type="common">Turbot</name>
    <name type="synonym">Psetta maxima</name>
    <dbReference type="NCBI Taxonomy" id="52904"/>
    <lineage>
        <taxon>Eukaryota</taxon>
        <taxon>Metazoa</taxon>
        <taxon>Chordata</taxon>
        <taxon>Craniata</taxon>
        <taxon>Vertebrata</taxon>
        <taxon>Euteleostomi</taxon>
        <taxon>Actinopterygii</taxon>
        <taxon>Neopterygii</taxon>
        <taxon>Teleostei</taxon>
        <taxon>Neoteleostei</taxon>
        <taxon>Acanthomorphata</taxon>
        <taxon>Carangaria</taxon>
        <taxon>Pleuronectiformes</taxon>
        <taxon>Pleuronectoidei</taxon>
        <taxon>Scophthalmidae</taxon>
        <taxon>Scophthalmus</taxon>
    </lineage>
</organism>
<accession>A0A6A4RYG2</accession>
<sequence>MKTLSTRLVPPQSRWLNVLFNGRGDSADPHADWMPVLQRRELWLYRTEYLVRNSSEGGRCGAVTFERSKQNAIQVRMLDGQIHSGPENVTSGIDDENQK</sequence>
<evidence type="ECO:0000313" key="1">
    <source>
        <dbReference type="EMBL" id="KAF0023464.1"/>
    </source>
</evidence>
<dbReference type="EMBL" id="VEVO01000022">
    <property type="protein sequence ID" value="KAF0023464.1"/>
    <property type="molecule type" value="Genomic_DNA"/>
</dbReference>
<proteinExistence type="predicted"/>
<name>A0A6A4RYG2_SCOMX</name>
<dbReference type="AlphaFoldDB" id="A0A6A4RYG2"/>
<gene>
    <name evidence="1" type="ORF">F2P81_024094</name>
</gene>
<comment type="caution">
    <text evidence="1">The sequence shown here is derived from an EMBL/GenBank/DDBJ whole genome shotgun (WGS) entry which is preliminary data.</text>
</comment>